<reference evidence="2" key="1">
    <citation type="submission" date="2021-03" db="EMBL/GenBank/DDBJ databases">
        <authorList>
            <person name="Bekaert M."/>
        </authorList>
    </citation>
    <scope>NUCLEOTIDE SEQUENCE</scope>
</reference>
<proteinExistence type="predicted"/>
<name>A0A8S3VQP9_MYTED</name>
<dbReference type="EMBL" id="CAJPWZ010003308">
    <property type="protein sequence ID" value="CAG2256567.1"/>
    <property type="molecule type" value="Genomic_DNA"/>
</dbReference>
<feature type="compositionally biased region" description="Basic and acidic residues" evidence="1">
    <location>
        <begin position="166"/>
        <end position="175"/>
    </location>
</feature>
<accession>A0A8S3VQP9</accession>
<keyword evidence="3" id="KW-1185">Reference proteome</keyword>
<sequence length="443" mass="49492">MDAVHDEIPAHDATVTNTCVIPVPSAEVLTVIKGLLRNDVQDYLKAVIAWSARQHPCSERKEYINLSGTCTVDDRQNNLETMNEENLPSATNFLDDSFNYTSALNESDITPLVRRSPRKPNRPTEGERQNIYPIETASCSYESQPSKSAVAETLRRSPRKNNLTETQKKSSERQQVDISDSHQSIAPETVPPRSENVIKDGKMVKLLESHDILVDKDLLRNAISAAKKSQKVGYTLCYKLLSGMFSIPELANSRGQGIGKRKEGDIRPPLKKETVNTLKDYVIVAAEEGLEKTAGTVDRIKARKSLQTFLCQTVKINTWEEAYKTYPEVSSKIEELVEKKIRRKFVPEVFTAYCNSLTTIPVTVCNNGEESQVSAPEQVDIDEAAAADTQPPAPESSTQNFQIDIFIKSKGKEIVITEEAQRVIDFHKSILDKALTKVLPLEE</sequence>
<organism evidence="2 3">
    <name type="scientific">Mytilus edulis</name>
    <name type="common">Blue mussel</name>
    <dbReference type="NCBI Taxonomy" id="6550"/>
    <lineage>
        <taxon>Eukaryota</taxon>
        <taxon>Metazoa</taxon>
        <taxon>Spiralia</taxon>
        <taxon>Lophotrochozoa</taxon>
        <taxon>Mollusca</taxon>
        <taxon>Bivalvia</taxon>
        <taxon>Autobranchia</taxon>
        <taxon>Pteriomorphia</taxon>
        <taxon>Mytilida</taxon>
        <taxon>Mytiloidea</taxon>
        <taxon>Mytilidae</taxon>
        <taxon>Mytilinae</taxon>
        <taxon>Mytilus</taxon>
    </lineage>
</organism>
<evidence type="ECO:0000313" key="3">
    <source>
        <dbReference type="Proteomes" id="UP000683360"/>
    </source>
</evidence>
<evidence type="ECO:0000256" key="1">
    <source>
        <dbReference type="SAM" id="MobiDB-lite"/>
    </source>
</evidence>
<protein>
    <submittedName>
        <fullName evidence="2">Uncharacterized protein</fullName>
    </submittedName>
</protein>
<comment type="caution">
    <text evidence="2">The sequence shown here is derived from an EMBL/GenBank/DDBJ whole genome shotgun (WGS) entry which is preliminary data.</text>
</comment>
<feature type="region of interest" description="Disordered" evidence="1">
    <location>
        <begin position="109"/>
        <end position="195"/>
    </location>
</feature>
<dbReference type="Proteomes" id="UP000683360">
    <property type="component" value="Unassembled WGS sequence"/>
</dbReference>
<dbReference type="AlphaFoldDB" id="A0A8S3VQP9"/>
<evidence type="ECO:0000313" key="2">
    <source>
        <dbReference type="EMBL" id="CAG2256567.1"/>
    </source>
</evidence>
<feature type="compositionally biased region" description="Polar residues" evidence="1">
    <location>
        <begin position="137"/>
        <end position="147"/>
    </location>
</feature>
<feature type="compositionally biased region" description="Polar residues" evidence="1">
    <location>
        <begin position="176"/>
        <end position="186"/>
    </location>
</feature>
<dbReference type="OrthoDB" id="6075236at2759"/>
<gene>
    <name evidence="2" type="ORF">MEDL_67877</name>
</gene>